<feature type="chain" id="PRO_5002151168" description="VWFA domain-containing protein" evidence="1">
    <location>
        <begin position="20"/>
        <end position="170"/>
    </location>
</feature>
<keyword evidence="1" id="KW-0732">Signal</keyword>
<sequence length="170" mass="19267">MQCILVCWLLTLSIDNSEYMRNADYTPTRYHAFYDCINILVTAKARDNFESNFALMSLTDVSGYLFFDNLRFELLCSSTTEKAKLLNRVHTAPLKGQINLVKGLKTAEDSYSLKTTVTIGVGLHQKRALNKADLMILTPNYSTIDLRVPALKFSLLSSNAIESFESFQLY</sequence>
<evidence type="ECO:0000313" key="4">
    <source>
        <dbReference type="Proteomes" id="UP000031668"/>
    </source>
</evidence>
<evidence type="ECO:0000259" key="2">
    <source>
        <dbReference type="Pfam" id="PF13519"/>
    </source>
</evidence>
<feature type="domain" description="VWFA" evidence="2">
    <location>
        <begin position="14"/>
        <end position="111"/>
    </location>
</feature>
<dbReference type="GO" id="GO:0031593">
    <property type="term" value="F:polyubiquitin modification-dependent protein binding"/>
    <property type="evidence" value="ECO:0007669"/>
    <property type="project" value="TreeGrafter"/>
</dbReference>
<protein>
    <recommendedName>
        <fullName evidence="2">VWFA domain-containing protein</fullName>
    </recommendedName>
</protein>
<dbReference type="Proteomes" id="UP000031668">
    <property type="component" value="Unassembled WGS sequence"/>
</dbReference>
<dbReference type="AlphaFoldDB" id="A0A0C2JC00"/>
<dbReference type="Pfam" id="PF13519">
    <property type="entry name" value="VWA_2"/>
    <property type="match status" value="1"/>
</dbReference>
<keyword evidence="4" id="KW-1185">Reference proteome</keyword>
<gene>
    <name evidence="3" type="ORF">RF11_12712</name>
</gene>
<reference evidence="3 4" key="1">
    <citation type="journal article" date="2014" name="Genome Biol. Evol.">
        <title>The genome of the myxosporean Thelohanellus kitauei shows adaptations to nutrient acquisition within its fish host.</title>
        <authorList>
            <person name="Yang Y."/>
            <person name="Xiong J."/>
            <person name="Zhou Z."/>
            <person name="Huo F."/>
            <person name="Miao W."/>
            <person name="Ran C."/>
            <person name="Liu Y."/>
            <person name="Zhang J."/>
            <person name="Feng J."/>
            <person name="Wang M."/>
            <person name="Wang M."/>
            <person name="Wang L."/>
            <person name="Yao B."/>
        </authorList>
    </citation>
    <scope>NUCLEOTIDE SEQUENCE [LARGE SCALE GENOMIC DNA]</scope>
    <source>
        <strain evidence="3">Wuqing</strain>
    </source>
</reference>
<dbReference type="EMBL" id="JWZT01003490">
    <property type="protein sequence ID" value="KII66683.1"/>
    <property type="molecule type" value="Genomic_DNA"/>
</dbReference>
<dbReference type="GO" id="GO:0008540">
    <property type="term" value="C:proteasome regulatory particle, base subcomplex"/>
    <property type="evidence" value="ECO:0007669"/>
    <property type="project" value="TreeGrafter"/>
</dbReference>
<dbReference type="GO" id="GO:0005829">
    <property type="term" value="C:cytosol"/>
    <property type="evidence" value="ECO:0007669"/>
    <property type="project" value="TreeGrafter"/>
</dbReference>
<organism evidence="3 4">
    <name type="scientific">Thelohanellus kitauei</name>
    <name type="common">Myxosporean</name>
    <dbReference type="NCBI Taxonomy" id="669202"/>
    <lineage>
        <taxon>Eukaryota</taxon>
        <taxon>Metazoa</taxon>
        <taxon>Cnidaria</taxon>
        <taxon>Myxozoa</taxon>
        <taxon>Myxosporea</taxon>
        <taxon>Bivalvulida</taxon>
        <taxon>Platysporina</taxon>
        <taxon>Myxobolidae</taxon>
        <taxon>Thelohanellus</taxon>
    </lineage>
</organism>
<accession>A0A0C2JC00</accession>
<name>A0A0C2JC00_THEKT</name>
<proteinExistence type="predicted"/>
<dbReference type="OrthoDB" id="1731724at2759"/>
<dbReference type="PANTHER" id="PTHR10223:SF0">
    <property type="entry name" value="26S PROTEASOME NON-ATPASE REGULATORY SUBUNIT 4"/>
    <property type="match status" value="1"/>
</dbReference>
<dbReference type="InterPro" id="IPR002035">
    <property type="entry name" value="VWF_A"/>
</dbReference>
<dbReference type="InterPro" id="IPR036465">
    <property type="entry name" value="vWFA_dom_sf"/>
</dbReference>
<dbReference type="InterPro" id="IPR027040">
    <property type="entry name" value="PSMD4"/>
</dbReference>
<comment type="caution">
    <text evidence="3">The sequence shown here is derived from an EMBL/GenBank/DDBJ whole genome shotgun (WGS) entry which is preliminary data.</text>
</comment>
<dbReference type="PANTHER" id="PTHR10223">
    <property type="entry name" value="26S PROTEASOME NON-ATPASE REGULATORY SUBUNIT 4"/>
    <property type="match status" value="1"/>
</dbReference>
<dbReference type="SUPFAM" id="SSF53300">
    <property type="entry name" value="vWA-like"/>
    <property type="match status" value="1"/>
</dbReference>
<evidence type="ECO:0000313" key="3">
    <source>
        <dbReference type="EMBL" id="KII66683.1"/>
    </source>
</evidence>
<evidence type="ECO:0000256" key="1">
    <source>
        <dbReference type="SAM" id="SignalP"/>
    </source>
</evidence>
<dbReference type="GO" id="GO:0005634">
    <property type="term" value="C:nucleus"/>
    <property type="evidence" value="ECO:0007669"/>
    <property type="project" value="TreeGrafter"/>
</dbReference>
<feature type="signal peptide" evidence="1">
    <location>
        <begin position="1"/>
        <end position="19"/>
    </location>
</feature>
<dbReference type="GO" id="GO:0043161">
    <property type="term" value="P:proteasome-mediated ubiquitin-dependent protein catabolic process"/>
    <property type="evidence" value="ECO:0007669"/>
    <property type="project" value="TreeGrafter"/>
</dbReference>
<dbReference type="Gene3D" id="3.40.50.410">
    <property type="entry name" value="von Willebrand factor, type A domain"/>
    <property type="match status" value="1"/>
</dbReference>